<dbReference type="Proteomes" id="UP000693672">
    <property type="component" value="Unassembled WGS sequence"/>
</dbReference>
<evidence type="ECO:0008006" key="3">
    <source>
        <dbReference type="Google" id="ProtNLM"/>
    </source>
</evidence>
<dbReference type="RefSeq" id="WP_218091852.1">
    <property type="nucleotide sequence ID" value="NZ_CAJVAS010000007.1"/>
</dbReference>
<evidence type="ECO:0000313" key="2">
    <source>
        <dbReference type="Proteomes" id="UP000693672"/>
    </source>
</evidence>
<dbReference type="AlphaFoldDB" id="A0A916NP80"/>
<dbReference type="EMBL" id="CAJVAS010000007">
    <property type="protein sequence ID" value="CAG7617892.1"/>
    <property type="molecule type" value="Genomic_DNA"/>
</dbReference>
<keyword evidence="2" id="KW-1185">Reference proteome</keyword>
<comment type="caution">
    <text evidence="1">The sequence shown here is derived from an EMBL/GenBank/DDBJ whole genome shotgun (WGS) entry which is preliminary data.</text>
</comment>
<dbReference type="InterPro" id="IPR015942">
    <property type="entry name" value="Asp/Glu/hydantoin_racemase"/>
</dbReference>
<sequence length="229" mass="24740">MNATQAVRIGCLHAHHSNIPYVEEALASERMERLHFVDPGLIHRLTGGETGIAEAAAKVKEQLAWIKGSGVDAILVTCTNYIALLDTIPAETGLAGGSVPVVPIDEPWFDEVLEQGGEAVLAFTNAATVEGTMGRLRKYAAARGVPLKAEAAVAGHCFPLLLQGRAEAYHEEVETFLRDLVRNRSGNVVVTQLSMTEAARRAEKSLGVELIQPVRALQRKLRRIFAGMP</sequence>
<protein>
    <recommendedName>
        <fullName evidence="3">Asp/Glu racemase</fullName>
    </recommendedName>
</protein>
<organism evidence="1 2">
    <name type="scientific">Paenibacillus solanacearum</name>
    <dbReference type="NCBI Taxonomy" id="2048548"/>
    <lineage>
        <taxon>Bacteria</taxon>
        <taxon>Bacillati</taxon>
        <taxon>Bacillota</taxon>
        <taxon>Bacilli</taxon>
        <taxon>Bacillales</taxon>
        <taxon>Paenibacillaceae</taxon>
        <taxon>Paenibacillus</taxon>
    </lineage>
</organism>
<dbReference type="GO" id="GO:0047661">
    <property type="term" value="F:amino-acid racemase activity"/>
    <property type="evidence" value="ECO:0007669"/>
    <property type="project" value="InterPro"/>
</dbReference>
<proteinExistence type="predicted"/>
<gene>
    <name evidence="1" type="ORF">PAESOLCIP111_02059</name>
</gene>
<reference evidence="1" key="1">
    <citation type="submission" date="2021-06" db="EMBL/GenBank/DDBJ databases">
        <authorList>
            <person name="Criscuolo A."/>
        </authorList>
    </citation>
    <scope>NUCLEOTIDE SEQUENCE</scope>
    <source>
        <strain evidence="1">CIP111600</strain>
    </source>
</reference>
<accession>A0A916NP80</accession>
<name>A0A916NP80_9BACL</name>
<dbReference type="Pfam" id="PF01177">
    <property type="entry name" value="Asp_Glu_race"/>
    <property type="match status" value="1"/>
</dbReference>
<evidence type="ECO:0000313" key="1">
    <source>
        <dbReference type="EMBL" id="CAG7617892.1"/>
    </source>
</evidence>